<evidence type="ECO:0000256" key="1">
    <source>
        <dbReference type="ARBA" id="ARBA00004298"/>
    </source>
</evidence>
<proteinExistence type="inferred from homology"/>
<evidence type="ECO:0000256" key="8">
    <source>
        <dbReference type="ARBA" id="ARBA00022989"/>
    </source>
</evidence>
<comment type="similarity">
    <text evidence="2 11">Belongs to the complex I NDUFA13 subunit family.</text>
</comment>
<evidence type="ECO:0000256" key="9">
    <source>
        <dbReference type="ARBA" id="ARBA00023128"/>
    </source>
</evidence>
<evidence type="ECO:0000313" key="13">
    <source>
        <dbReference type="Proteomes" id="UP001230188"/>
    </source>
</evidence>
<comment type="function">
    <text evidence="11">Complex I functions in the transfer of electrons from NADH to the respiratory chain. Accessory subunit of the mitochondrial membrane respiratory chain NADH dehydrogenase (Complex I), that is believed not to be involved in catalysis.</text>
</comment>
<evidence type="ECO:0000256" key="4">
    <source>
        <dbReference type="ARBA" id="ARBA00022660"/>
    </source>
</evidence>
<keyword evidence="9 11" id="KW-0496">Mitochondrion</keyword>
<dbReference type="PANTHER" id="PTHR12966">
    <property type="entry name" value="NADH DEHYDROGENASE UBIQUINONE 1 ALPHA SUBCOMPLEX SUBUNIT 13"/>
    <property type="match status" value="1"/>
</dbReference>
<evidence type="ECO:0000256" key="2">
    <source>
        <dbReference type="ARBA" id="ARBA00007312"/>
    </source>
</evidence>
<protein>
    <recommendedName>
        <fullName evidence="11">NADH dehydrogenase [ubiquinone] 1 alpha subcomplex subunit 13</fullName>
    </recommendedName>
</protein>
<keyword evidence="10 11" id="KW-0472">Membrane</keyword>
<evidence type="ECO:0000256" key="6">
    <source>
        <dbReference type="ARBA" id="ARBA00022792"/>
    </source>
</evidence>
<feature type="transmembrane region" description="Helical" evidence="11">
    <location>
        <begin position="61"/>
        <end position="79"/>
    </location>
</feature>
<organism evidence="12 13">
    <name type="scientific">Chrysophaeum taylorii</name>
    <dbReference type="NCBI Taxonomy" id="2483200"/>
    <lineage>
        <taxon>Eukaryota</taxon>
        <taxon>Sar</taxon>
        <taxon>Stramenopiles</taxon>
        <taxon>Ochrophyta</taxon>
        <taxon>Pelagophyceae</taxon>
        <taxon>Pelagomonadales</taxon>
        <taxon>Pelagomonadaceae</taxon>
        <taxon>Chrysophaeum</taxon>
    </lineage>
</organism>
<evidence type="ECO:0000256" key="11">
    <source>
        <dbReference type="RuleBase" id="RU368034"/>
    </source>
</evidence>
<keyword evidence="7 11" id="KW-0249">Electron transport</keyword>
<keyword evidence="4 11" id="KW-0679">Respiratory chain</keyword>
<evidence type="ECO:0000313" key="12">
    <source>
        <dbReference type="EMBL" id="KAJ8603504.1"/>
    </source>
</evidence>
<evidence type="ECO:0000256" key="10">
    <source>
        <dbReference type="ARBA" id="ARBA00023136"/>
    </source>
</evidence>
<sequence>MMAGRVSMMLRVSQRRLASGKATTHIPYNELRAPVQDMPPPGGYPEVIATRGIGPRGPPGWAIWLGATFATVFGLYRVGEGNRERNAAKKMKREARMAIIPYLQAEEDVRAHALYLARLDDEARVMKGVKGWKVGESVYHNTSIWMPATPTNNPKY</sequence>
<dbReference type="InterPro" id="IPR009346">
    <property type="entry name" value="GRIM-19"/>
</dbReference>
<keyword evidence="6 11" id="KW-0999">Mitochondrion inner membrane</keyword>
<dbReference type="GO" id="GO:0005743">
    <property type="term" value="C:mitochondrial inner membrane"/>
    <property type="evidence" value="ECO:0007669"/>
    <property type="project" value="UniProtKB-SubCell"/>
</dbReference>
<evidence type="ECO:0000256" key="3">
    <source>
        <dbReference type="ARBA" id="ARBA00022448"/>
    </source>
</evidence>
<keyword evidence="3 11" id="KW-0813">Transport</keyword>
<comment type="caution">
    <text evidence="12">The sequence shown here is derived from an EMBL/GenBank/DDBJ whole genome shotgun (WGS) entry which is preliminary data.</text>
</comment>
<dbReference type="GO" id="GO:0045271">
    <property type="term" value="C:respiratory chain complex I"/>
    <property type="evidence" value="ECO:0007669"/>
    <property type="project" value="UniProtKB-UniRule"/>
</dbReference>
<dbReference type="Proteomes" id="UP001230188">
    <property type="component" value="Unassembled WGS sequence"/>
</dbReference>
<gene>
    <name evidence="12" type="ORF">CTAYLR_005117</name>
</gene>
<comment type="subcellular location">
    <subcellularLocation>
        <location evidence="1 11">Mitochondrion inner membrane</location>
        <topology evidence="1 11">Single-pass membrane protein</topology>
        <orientation evidence="1 11">Matrix side</orientation>
    </subcellularLocation>
</comment>
<dbReference type="Pfam" id="PF06212">
    <property type="entry name" value="GRIM-19"/>
    <property type="match status" value="1"/>
</dbReference>
<keyword evidence="5 11" id="KW-0812">Transmembrane</keyword>
<reference evidence="12" key="1">
    <citation type="submission" date="2023-01" db="EMBL/GenBank/DDBJ databases">
        <title>Metagenome sequencing of chrysophaentin producing Chrysophaeum taylorii.</title>
        <authorList>
            <person name="Davison J."/>
            <person name="Bewley C."/>
        </authorList>
    </citation>
    <scope>NUCLEOTIDE SEQUENCE</scope>
    <source>
        <strain evidence="12">NIES-1699</strain>
    </source>
</reference>
<accession>A0AAD7UER9</accession>
<name>A0AAD7UER9_9STRA</name>
<dbReference type="EMBL" id="JAQMWT010000350">
    <property type="protein sequence ID" value="KAJ8603504.1"/>
    <property type="molecule type" value="Genomic_DNA"/>
</dbReference>
<keyword evidence="8 11" id="KW-1133">Transmembrane helix</keyword>
<evidence type="ECO:0000256" key="5">
    <source>
        <dbReference type="ARBA" id="ARBA00022692"/>
    </source>
</evidence>
<dbReference type="PANTHER" id="PTHR12966:SF0">
    <property type="entry name" value="NADH DEHYDROGENASE [UBIQUINONE] 1 ALPHA SUBCOMPLEX SUBUNIT 13"/>
    <property type="match status" value="1"/>
</dbReference>
<dbReference type="AlphaFoldDB" id="A0AAD7UER9"/>
<keyword evidence="13" id="KW-1185">Reference proteome</keyword>
<evidence type="ECO:0000256" key="7">
    <source>
        <dbReference type="ARBA" id="ARBA00022982"/>
    </source>
</evidence>